<dbReference type="GO" id="GO:0002939">
    <property type="term" value="P:tRNA N1-guanine methylation"/>
    <property type="evidence" value="ECO:0007669"/>
    <property type="project" value="TreeGrafter"/>
</dbReference>
<dbReference type="PROSITE" id="PS51684">
    <property type="entry name" value="SAM_MT_TRM5_TYW2"/>
    <property type="match status" value="1"/>
</dbReference>
<organism evidence="7 8">
    <name type="scientific">Aeropyrum camini SY1 = JCM 12091</name>
    <dbReference type="NCBI Taxonomy" id="1198449"/>
    <lineage>
        <taxon>Archaea</taxon>
        <taxon>Thermoproteota</taxon>
        <taxon>Thermoprotei</taxon>
        <taxon>Desulfurococcales</taxon>
        <taxon>Desulfurococcaceae</taxon>
        <taxon>Aeropyrum</taxon>
    </lineage>
</organism>
<sequence>MPECVAVKPVDGERAIRILREAGLLDRGFKPARGGGRLMLPVASTAEALEILRSSGLEAWPCSASFEPRRRPRGLRELGFEGLSGYSLVGDIAVFSRREGGPGVEEYRRAAEVLLREQPRVRAVYLKEATVGELRVQKLIHLAGERRTWTVHREFGLEFEVDIARAYFNPRLAGEHRRAAEAVGEGERVLDMFSGVGGFSIHIASLRRASVVAADINPHAALLAARNARRNRRRLRGRVSVLRADARLLPGILQPVFTTIIMNHPTASHTFAWEACRLAGSSGARVLFYRLSESCPQAVEDAIEAFARTPCCRRVEAGWCRRVLEYSPSAAVYRVEVEVEPRRV</sequence>
<evidence type="ECO:0000259" key="6">
    <source>
        <dbReference type="PROSITE" id="PS51684"/>
    </source>
</evidence>
<protein>
    <submittedName>
        <fullName evidence="7">Predicted methyltransferase</fullName>
    </submittedName>
</protein>
<keyword evidence="4" id="KW-0949">S-adenosyl-L-methionine</keyword>
<keyword evidence="1" id="KW-0963">Cytoplasm</keyword>
<gene>
    <name evidence="7" type="ORF">ACAM_0712</name>
</gene>
<keyword evidence="2 7" id="KW-0489">Methyltransferase</keyword>
<keyword evidence="5" id="KW-0819">tRNA processing</keyword>
<dbReference type="KEGG" id="acj:ACAM_0712"/>
<dbReference type="SUPFAM" id="SSF53335">
    <property type="entry name" value="S-adenosyl-L-methionine-dependent methyltransferases"/>
    <property type="match status" value="1"/>
</dbReference>
<evidence type="ECO:0000313" key="8">
    <source>
        <dbReference type="Proteomes" id="UP000016887"/>
    </source>
</evidence>
<dbReference type="GeneID" id="17111095"/>
<dbReference type="InterPro" id="IPR056743">
    <property type="entry name" value="TRM5-TYW2-like_MTfase"/>
</dbReference>
<dbReference type="RefSeq" id="WP_022541454.1">
    <property type="nucleotide sequence ID" value="NC_022521.1"/>
</dbReference>
<dbReference type="GO" id="GO:0008175">
    <property type="term" value="F:tRNA methyltransferase activity"/>
    <property type="evidence" value="ECO:0007669"/>
    <property type="project" value="TreeGrafter"/>
</dbReference>
<dbReference type="STRING" id="1198449.ACAM_0712"/>
<reference evidence="7 8" key="1">
    <citation type="journal article" date="2013" name="Appl. Environ. Microbiol.">
        <title>Variation of the Virus-Related Elements within Syntenic Genomes of the Hyperthermophilic Archaeon Aeropyrum.</title>
        <authorList>
            <person name="Daifuku T."/>
            <person name="Yoshida T."/>
            <person name="Kitamura T."/>
            <person name="Kawaichi S."/>
            <person name="Inoue T."/>
            <person name="Nomura K."/>
            <person name="Yoshida Y."/>
            <person name="Kuno S."/>
            <person name="Sako Y."/>
        </authorList>
    </citation>
    <scope>NUCLEOTIDE SEQUENCE [LARGE SCALE GENOMIC DNA]</scope>
    <source>
        <strain evidence="7 8">SY1</strain>
    </source>
</reference>
<dbReference type="EMBL" id="AP012489">
    <property type="protein sequence ID" value="BAN90181.1"/>
    <property type="molecule type" value="Genomic_DNA"/>
</dbReference>
<evidence type="ECO:0000256" key="2">
    <source>
        <dbReference type="ARBA" id="ARBA00022603"/>
    </source>
</evidence>
<dbReference type="Pfam" id="PF02475">
    <property type="entry name" value="TRM5-TYW2_MTfase"/>
    <property type="match status" value="1"/>
</dbReference>
<dbReference type="CDD" id="cd02440">
    <property type="entry name" value="AdoMet_MTases"/>
    <property type="match status" value="1"/>
</dbReference>
<evidence type="ECO:0000256" key="4">
    <source>
        <dbReference type="ARBA" id="ARBA00022691"/>
    </source>
</evidence>
<dbReference type="Gene3D" id="3.30.300.110">
    <property type="entry name" value="Met-10+ protein-like domains"/>
    <property type="match status" value="1"/>
</dbReference>
<dbReference type="PANTHER" id="PTHR23245:SF36">
    <property type="entry name" value="TRNA (GUANINE(37)-N1)-METHYLTRANSFERASE"/>
    <property type="match status" value="1"/>
</dbReference>
<evidence type="ECO:0000256" key="1">
    <source>
        <dbReference type="ARBA" id="ARBA00022490"/>
    </source>
</evidence>
<dbReference type="Gene3D" id="3.40.50.150">
    <property type="entry name" value="Vaccinia Virus protein VP39"/>
    <property type="match status" value="1"/>
</dbReference>
<keyword evidence="3 7" id="KW-0808">Transferase</keyword>
<dbReference type="AlphaFoldDB" id="U3TCP0"/>
<dbReference type="eggNOG" id="arCOG00033">
    <property type="taxonomic scope" value="Archaea"/>
</dbReference>
<dbReference type="InterPro" id="IPR040601">
    <property type="entry name" value="Trm5a/b_N"/>
</dbReference>
<dbReference type="PATRIC" id="fig|1198449.6.peg.718"/>
<evidence type="ECO:0000256" key="3">
    <source>
        <dbReference type="ARBA" id="ARBA00022679"/>
    </source>
</evidence>
<evidence type="ECO:0000313" key="7">
    <source>
        <dbReference type="EMBL" id="BAN90181.1"/>
    </source>
</evidence>
<keyword evidence="8" id="KW-1185">Reference proteome</keyword>
<name>U3TCP0_9CREN</name>
<dbReference type="InterPro" id="IPR030382">
    <property type="entry name" value="MeTrfase_TRM5/TYW2"/>
</dbReference>
<dbReference type="InterPro" id="IPR029063">
    <property type="entry name" value="SAM-dependent_MTases_sf"/>
</dbReference>
<dbReference type="Gene3D" id="3.30.70.2580">
    <property type="match status" value="1"/>
</dbReference>
<evidence type="ECO:0000256" key="5">
    <source>
        <dbReference type="ARBA" id="ARBA00022694"/>
    </source>
</evidence>
<dbReference type="Pfam" id="PF18093">
    <property type="entry name" value="Trm5_N"/>
    <property type="match status" value="1"/>
</dbReference>
<dbReference type="GO" id="GO:0005737">
    <property type="term" value="C:cytoplasm"/>
    <property type="evidence" value="ECO:0007669"/>
    <property type="project" value="TreeGrafter"/>
</dbReference>
<proteinExistence type="predicted"/>
<accession>U3TCP0</accession>
<dbReference type="Proteomes" id="UP000016887">
    <property type="component" value="Chromosome"/>
</dbReference>
<feature type="domain" description="SAM-dependent methyltransferase TRM5/TYW2-type" evidence="6">
    <location>
        <begin position="86"/>
        <end position="341"/>
    </location>
</feature>
<dbReference type="PANTHER" id="PTHR23245">
    <property type="entry name" value="TRNA METHYLTRANSFERASE"/>
    <property type="match status" value="1"/>
</dbReference>